<feature type="chain" id="PRO_5031493227" evidence="1">
    <location>
        <begin position="18"/>
        <end position="125"/>
    </location>
</feature>
<proteinExistence type="predicted"/>
<dbReference type="EMBL" id="HBIO01003335">
    <property type="protein sequence ID" value="CAE0457441.1"/>
    <property type="molecule type" value="Transcribed_RNA"/>
</dbReference>
<protein>
    <submittedName>
        <fullName evidence="2">Uncharacterized protein</fullName>
    </submittedName>
</protein>
<evidence type="ECO:0000256" key="1">
    <source>
        <dbReference type="SAM" id="SignalP"/>
    </source>
</evidence>
<accession>A0A7S3PW24</accession>
<gene>
    <name evidence="2" type="ORF">CDEB00056_LOCUS2282</name>
</gene>
<dbReference type="AlphaFoldDB" id="A0A7S3PW24"/>
<keyword evidence="1" id="KW-0732">Signal</keyword>
<feature type="signal peptide" evidence="1">
    <location>
        <begin position="1"/>
        <end position="17"/>
    </location>
</feature>
<evidence type="ECO:0000313" key="2">
    <source>
        <dbReference type="EMBL" id="CAE0457441.1"/>
    </source>
</evidence>
<sequence length="125" mass="13182">MSALLTGRLFALDVCIAEVGKLDNVCASGHQSYIKSLKEINFTEVEGLLESASNPKEEIAPLPTPSGVDPVKTLTEKADVRLVSALSGSQQNLAISDPSLPENPIVCQPGFPPTHRIYIGPGIGT</sequence>
<reference evidence="2" key="1">
    <citation type="submission" date="2021-01" db="EMBL/GenBank/DDBJ databases">
        <authorList>
            <person name="Corre E."/>
            <person name="Pelletier E."/>
            <person name="Niang G."/>
            <person name="Scheremetjew M."/>
            <person name="Finn R."/>
            <person name="Kale V."/>
            <person name="Holt S."/>
            <person name="Cochrane G."/>
            <person name="Meng A."/>
            <person name="Brown T."/>
            <person name="Cohen L."/>
        </authorList>
    </citation>
    <scope>NUCLEOTIDE SEQUENCE</scope>
    <source>
        <strain evidence="2">MM31A-1</strain>
    </source>
</reference>
<organism evidence="2">
    <name type="scientific">Chaetoceros debilis</name>
    <dbReference type="NCBI Taxonomy" id="122233"/>
    <lineage>
        <taxon>Eukaryota</taxon>
        <taxon>Sar</taxon>
        <taxon>Stramenopiles</taxon>
        <taxon>Ochrophyta</taxon>
        <taxon>Bacillariophyta</taxon>
        <taxon>Coscinodiscophyceae</taxon>
        <taxon>Chaetocerotophycidae</taxon>
        <taxon>Chaetocerotales</taxon>
        <taxon>Chaetocerotaceae</taxon>
        <taxon>Chaetoceros</taxon>
    </lineage>
</organism>
<name>A0A7S3PW24_9STRA</name>